<proteinExistence type="inferred from homology"/>
<feature type="transmembrane region" description="Helical" evidence="7">
    <location>
        <begin position="153"/>
        <end position="173"/>
    </location>
</feature>
<evidence type="ECO:0000256" key="3">
    <source>
        <dbReference type="ARBA" id="ARBA00022475"/>
    </source>
</evidence>
<comment type="caution">
    <text evidence="9">The sequence shown here is derived from an EMBL/GenBank/DDBJ whole genome shotgun (WGS) entry which is preliminary data.</text>
</comment>
<dbReference type="AlphaFoldDB" id="A0A6A4R8Q9"/>
<feature type="transmembrane region" description="Helical" evidence="7">
    <location>
        <begin position="71"/>
        <end position="88"/>
    </location>
</feature>
<keyword evidence="2 7" id="KW-0813">Transport</keyword>
<keyword evidence="6 7" id="KW-0472">Membrane</keyword>
<sequence length="260" mass="29304">MTGANIDVEQVLKITDPGELNRSEHLWGDRLVINLGNVIAWLFPILIVAIVTQVIIRKMGMNQAWLDDLQWWLYGIAMLSAFGYAITTDSHVRVDIFHANYSKRKQARIEVFGLGWLLLPFLLIMTDVLMHYAFSSIAAREGSDSPNGLHGLFLLKSALPLLFAVAIISTIATLSRNLAKLNDPVLWRMILGGLPGFWFLAERATHYALWWIVHLSNPELPIRKVAREPIFDDTVWYGLGLITIIAAISFVLNRRADSEA</sequence>
<dbReference type="InterPro" id="IPR055348">
    <property type="entry name" value="DctQ"/>
</dbReference>
<keyword evidence="4 7" id="KW-0812">Transmembrane</keyword>
<comment type="function">
    <text evidence="7">Part of the tripartite ATP-independent periplasmic (TRAP) transport system.</text>
</comment>
<organism evidence="9 10">
    <name type="scientific">Parasedimentitalea maritima</name>
    <dbReference type="NCBI Taxonomy" id="2578117"/>
    <lineage>
        <taxon>Bacteria</taxon>
        <taxon>Pseudomonadati</taxon>
        <taxon>Pseudomonadota</taxon>
        <taxon>Alphaproteobacteria</taxon>
        <taxon>Rhodobacterales</taxon>
        <taxon>Paracoccaceae</taxon>
        <taxon>Parasedimentitalea</taxon>
    </lineage>
</organism>
<evidence type="ECO:0000313" key="9">
    <source>
        <dbReference type="EMBL" id="KAE9628145.1"/>
    </source>
</evidence>
<accession>A0A6A4R8Q9</accession>
<feature type="domain" description="Tripartite ATP-independent periplasmic transporters DctQ component" evidence="8">
    <location>
        <begin position="46"/>
        <end position="178"/>
    </location>
</feature>
<keyword evidence="3" id="KW-1003">Cell membrane</keyword>
<dbReference type="GO" id="GO:0005886">
    <property type="term" value="C:plasma membrane"/>
    <property type="evidence" value="ECO:0007669"/>
    <property type="project" value="UniProtKB-SubCell"/>
</dbReference>
<keyword evidence="7" id="KW-0997">Cell inner membrane</keyword>
<dbReference type="Proteomes" id="UP000441586">
    <property type="component" value="Unassembled WGS sequence"/>
</dbReference>
<evidence type="ECO:0000256" key="5">
    <source>
        <dbReference type="ARBA" id="ARBA00022989"/>
    </source>
</evidence>
<comment type="caution">
    <text evidence="7">Lacks conserved residue(s) required for the propagation of feature annotation.</text>
</comment>
<evidence type="ECO:0000259" key="8">
    <source>
        <dbReference type="Pfam" id="PF04290"/>
    </source>
</evidence>
<name>A0A6A4R8Q9_9RHOB</name>
<evidence type="ECO:0000256" key="4">
    <source>
        <dbReference type="ARBA" id="ARBA00022692"/>
    </source>
</evidence>
<reference evidence="9 10" key="1">
    <citation type="submission" date="2019-12" db="EMBL/GenBank/DDBJ databases">
        <authorList>
            <person name="Zhang Y.-J."/>
        </authorList>
    </citation>
    <scope>NUCLEOTIDE SEQUENCE [LARGE SCALE GENOMIC DNA]</scope>
    <source>
        <strain evidence="9 10">H18S-6</strain>
    </source>
</reference>
<evidence type="ECO:0000313" key="10">
    <source>
        <dbReference type="Proteomes" id="UP000441586"/>
    </source>
</evidence>
<comment type="subunit">
    <text evidence="7">The complex comprises the extracytoplasmic solute receptor protein and the two transmembrane proteins.</text>
</comment>
<feature type="transmembrane region" description="Helical" evidence="7">
    <location>
        <begin position="31"/>
        <end position="56"/>
    </location>
</feature>
<evidence type="ECO:0000256" key="1">
    <source>
        <dbReference type="ARBA" id="ARBA00004651"/>
    </source>
</evidence>
<dbReference type="GO" id="GO:0022857">
    <property type="term" value="F:transmembrane transporter activity"/>
    <property type="evidence" value="ECO:0007669"/>
    <property type="project" value="UniProtKB-UniRule"/>
</dbReference>
<feature type="transmembrane region" description="Helical" evidence="7">
    <location>
        <begin position="185"/>
        <end position="201"/>
    </location>
</feature>
<comment type="subcellular location">
    <subcellularLocation>
        <location evidence="7">Cell inner membrane</location>
        <topology evidence="7">Multi-pass membrane protein</topology>
    </subcellularLocation>
    <subcellularLocation>
        <location evidence="1">Cell membrane</location>
        <topology evidence="1">Multi-pass membrane protein</topology>
    </subcellularLocation>
</comment>
<gene>
    <name evidence="9" type="ORF">GP644_16045</name>
</gene>
<dbReference type="EMBL" id="WSFO01000010">
    <property type="protein sequence ID" value="KAE9628145.1"/>
    <property type="molecule type" value="Genomic_DNA"/>
</dbReference>
<evidence type="ECO:0000256" key="6">
    <source>
        <dbReference type="ARBA" id="ARBA00023136"/>
    </source>
</evidence>
<evidence type="ECO:0000256" key="7">
    <source>
        <dbReference type="RuleBase" id="RU369079"/>
    </source>
</evidence>
<dbReference type="Pfam" id="PF04290">
    <property type="entry name" value="DctQ"/>
    <property type="match status" value="1"/>
</dbReference>
<comment type="similarity">
    <text evidence="7">Belongs to the TRAP transporter small permease family.</text>
</comment>
<evidence type="ECO:0000256" key="2">
    <source>
        <dbReference type="ARBA" id="ARBA00022448"/>
    </source>
</evidence>
<keyword evidence="5 7" id="KW-1133">Transmembrane helix</keyword>
<protein>
    <recommendedName>
        <fullName evidence="7">TRAP transporter small permease protein</fullName>
    </recommendedName>
</protein>
<feature type="transmembrane region" description="Helical" evidence="7">
    <location>
        <begin position="234"/>
        <end position="252"/>
    </location>
</feature>
<dbReference type="RefSeq" id="WP_158980395.1">
    <property type="nucleotide sequence ID" value="NZ_WSFO01000010.1"/>
</dbReference>
<feature type="transmembrane region" description="Helical" evidence="7">
    <location>
        <begin position="109"/>
        <end position="133"/>
    </location>
</feature>